<feature type="active site" description="Proton donor" evidence="9">
    <location>
        <position position="202"/>
    </location>
</feature>
<evidence type="ECO:0000256" key="1">
    <source>
        <dbReference type="ARBA" id="ARBA00012784"/>
    </source>
</evidence>
<protein>
    <recommendedName>
        <fullName evidence="1 9">Adenosine deaminase</fullName>
        <ecNumber evidence="1 9">3.5.4.4</ecNumber>
    </recommendedName>
    <alternativeName>
        <fullName evidence="6 9">Adenosine aminohydrolase</fullName>
    </alternativeName>
</protein>
<dbReference type="InterPro" id="IPR001365">
    <property type="entry name" value="A_deaminase_dom"/>
</dbReference>
<dbReference type="InterPro" id="IPR032466">
    <property type="entry name" value="Metal_Hydrolase"/>
</dbReference>
<reference evidence="12" key="3">
    <citation type="submission" date="2024-03" db="EMBL/GenBank/DDBJ databases">
        <title>The Genome Sequence of Enterococcus sp. DIV0242b.</title>
        <authorList>
            <consortium name="The Broad Institute Genomics Platform"/>
            <consortium name="The Broad Institute Microbial Omics Core"/>
            <consortium name="The Broad Institute Genomic Center for Infectious Diseases"/>
            <person name="Earl A."/>
            <person name="Manson A."/>
            <person name="Gilmore M."/>
            <person name="Schwartman J."/>
            <person name="Shea T."/>
            <person name="Abouelleil A."/>
            <person name="Cao P."/>
            <person name="Chapman S."/>
            <person name="Cusick C."/>
            <person name="Young S."/>
            <person name="Neafsey D."/>
            <person name="Nusbaum C."/>
            <person name="Birren B."/>
        </authorList>
    </citation>
    <scope>NUCLEOTIDE SEQUENCE</scope>
    <source>
        <strain evidence="12">9E7_DIV0242</strain>
    </source>
</reference>
<evidence type="ECO:0000256" key="2">
    <source>
        <dbReference type="ARBA" id="ARBA00022723"/>
    </source>
</evidence>
<gene>
    <name evidence="9" type="primary">add</name>
    <name evidence="12" type="ORF">A5888_002243</name>
    <name evidence="11" type="ORF">A5888_002585</name>
</gene>
<dbReference type="EMBL" id="CP147247">
    <property type="protein sequence ID" value="WYJ90486.1"/>
    <property type="molecule type" value="Genomic_DNA"/>
</dbReference>
<dbReference type="InterPro" id="IPR006330">
    <property type="entry name" value="Ado/ade_deaminase"/>
</dbReference>
<dbReference type="GO" id="GO:0009117">
    <property type="term" value="P:nucleotide metabolic process"/>
    <property type="evidence" value="ECO:0007669"/>
    <property type="project" value="UniProtKB-KW"/>
</dbReference>
<dbReference type="CDD" id="cd01320">
    <property type="entry name" value="ADA"/>
    <property type="match status" value="1"/>
</dbReference>
<keyword evidence="5 9" id="KW-0546">Nucleotide metabolism</keyword>
<dbReference type="GO" id="GO:0004000">
    <property type="term" value="F:adenosine deaminase activity"/>
    <property type="evidence" value="ECO:0007669"/>
    <property type="project" value="UniProtKB-UniRule"/>
</dbReference>
<feature type="binding site" evidence="9">
    <location>
        <position position="199"/>
    </location>
    <ligand>
        <name>Zn(2+)</name>
        <dbReference type="ChEBI" id="CHEBI:29105"/>
        <note>catalytic</note>
    </ligand>
</feature>
<proteinExistence type="inferred from homology"/>
<comment type="catalytic activity">
    <reaction evidence="7">
        <text>adenosine + H2O + H(+) = inosine + NH4(+)</text>
        <dbReference type="Rhea" id="RHEA:24408"/>
        <dbReference type="ChEBI" id="CHEBI:15377"/>
        <dbReference type="ChEBI" id="CHEBI:15378"/>
        <dbReference type="ChEBI" id="CHEBI:16335"/>
        <dbReference type="ChEBI" id="CHEBI:17596"/>
        <dbReference type="ChEBI" id="CHEBI:28938"/>
        <dbReference type="EC" id="3.5.4.4"/>
    </reaction>
    <physiologicalReaction direction="left-to-right" evidence="7">
        <dbReference type="Rhea" id="RHEA:24409"/>
    </physiologicalReaction>
</comment>
<dbReference type="AlphaFoldDB" id="A0A242K5Q8"/>
<comment type="function">
    <text evidence="9">Catalyzes the hydrolytic deamination of adenosine and 2-deoxyadenosine.</text>
</comment>
<dbReference type="RefSeq" id="WP_086349625.1">
    <property type="nucleotide sequence ID" value="NZ_CP147247.1"/>
</dbReference>
<comment type="similarity">
    <text evidence="9">Belongs to the metallo-dependent hydrolases superfamily. Adenosine and AMP deaminases family. Adenosine deaminase subfamily.</text>
</comment>
<evidence type="ECO:0000313" key="13">
    <source>
        <dbReference type="Proteomes" id="UP000195141"/>
    </source>
</evidence>
<dbReference type="GO" id="GO:0005829">
    <property type="term" value="C:cytosol"/>
    <property type="evidence" value="ECO:0007669"/>
    <property type="project" value="TreeGrafter"/>
</dbReference>
<dbReference type="NCBIfam" id="TIGR01430">
    <property type="entry name" value="aden_deam"/>
    <property type="match status" value="1"/>
</dbReference>
<feature type="binding site" evidence="9">
    <location>
        <position position="17"/>
    </location>
    <ligand>
        <name>Zn(2+)</name>
        <dbReference type="ChEBI" id="CHEBI:29105"/>
        <note>catalytic</note>
    </ligand>
</feature>
<dbReference type="SUPFAM" id="SSF51556">
    <property type="entry name" value="Metallo-dependent hydrolases"/>
    <property type="match status" value="1"/>
</dbReference>
<accession>A0A242K5Q8</accession>
<sequence length="345" mass="38610">MEKEIVIKLPKIELHCHLDGSVSVETLLKISRNQSFSSQEDSEQLRKAVTAPKDCRNLKDYLTCFDVILTYLQTETALEMATLDVIAQAARDGISYIELRFAPTQHLEQGLSLTQVVTAVLKGLNAGEKRYGVKSNAILCGMRHDELEKIEAVVHLAKYFQKSGVVAFDLAGDEAAFPPREFEETLALANQLSIPLTLHAGECGCGKNVADSISLGAKRIGHGIALKDTPEYFDLLREKDVLLELCPTSNFQTKTVESLADYPFRQFLKEKIKVCINTDNRTVSNTTLVDEYMKLSEWYQLTYDEMEQLNHDAVDGAFISDEEKAALHQLLTKKYRELTKNGGLS</sequence>
<comment type="catalytic activity">
    <reaction evidence="8">
        <text>2'-deoxyadenosine + H2O + H(+) = 2'-deoxyinosine + NH4(+)</text>
        <dbReference type="Rhea" id="RHEA:28190"/>
        <dbReference type="ChEBI" id="CHEBI:15377"/>
        <dbReference type="ChEBI" id="CHEBI:15378"/>
        <dbReference type="ChEBI" id="CHEBI:17256"/>
        <dbReference type="ChEBI" id="CHEBI:28938"/>
        <dbReference type="ChEBI" id="CHEBI:28997"/>
        <dbReference type="EC" id="3.5.4.4"/>
    </reaction>
    <physiologicalReaction direction="left-to-right" evidence="8">
        <dbReference type="Rhea" id="RHEA:28191"/>
    </physiologicalReaction>
</comment>
<feature type="binding site" evidence="9">
    <location>
        <position position="279"/>
    </location>
    <ligand>
        <name>Zn(2+)</name>
        <dbReference type="ChEBI" id="CHEBI:29105"/>
        <note>catalytic</note>
    </ligand>
</feature>
<dbReference type="GO" id="GO:0043103">
    <property type="term" value="P:hypoxanthine salvage"/>
    <property type="evidence" value="ECO:0007669"/>
    <property type="project" value="TreeGrafter"/>
</dbReference>
<dbReference type="GO" id="GO:0008270">
    <property type="term" value="F:zinc ion binding"/>
    <property type="evidence" value="ECO:0007669"/>
    <property type="project" value="UniProtKB-UniRule"/>
</dbReference>
<feature type="binding site" evidence="9">
    <location>
        <position position="19"/>
    </location>
    <ligand>
        <name>substrate</name>
    </ligand>
</feature>
<dbReference type="GO" id="GO:0009168">
    <property type="term" value="P:purine ribonucleoside monophosphate biosynthetic process"/>
    <property type="evidence" value="ECO:0007669"/>
    <property type="project" value="UniProtKB-UniRule"/>
</dbReference>
<evidence type="ECO:0000256" key="3">
    <source>
        <dbReference type="ARBA" id="ARBA00022801"/>
    </source>
</evidence>
<dbReference type="PANTHER" id="PTHR11409:SF43">
    <property type="entry name" value="ADENOSINE DEAMINASE"/>
    <property type="match status" value="1"/>
</dbReference>
<dbReference type="PANTHER" id="PTHR11409">
    <property type="entry name" value="ADENOSINE DEAMINASE"/>
    <property type="match status" value="1"/>
</dbReference>
<name>A0A242K5Q8_9ENTE</name>
<dbReference type="GO" id="GO:0046103">
    <property type="term" value="P:inosine biosynthetic process"/>
    <property type="evidence" value="ECO:0007669"/>
    <property type="project" value="TreeGrafter"/>
</dbReference>
<evidence type="ECO:0000256" key="6">
    <source>
        <dbReference type="ARBA" id="ARBA00031852"/>
    </source>
</evidence>
<reference evidence="11" key="1">
    <citation type="submission" date="2017-05" db="EMBL/GenBank/DDBJ databases">
        <title>The Genome Sequence of Enterococcus sp. 9E7_DIV0242.</title>
        <authorList>
            <consortium name="The Broad Institute Genomics Platform"/>
            <consortium name="The Broad Institute Genomic Center for Infectious Diseases"/>
            <person name="Earl A."/>
            <person name="Manson A."/>
            <person name="Schwartman J."/>
            <person name="Gilmore M."/>
            <person name="Abouelleil A."/>
            <person name="Cao P."/>
            <person name="Chapman S."/>
            <person name="Cusick C."/>
            <person name="Shea T."/>
            <person name="Young S."/>
            <person name="Neafsey D."/>
            <person name="Nusbaum C."/>
            <person name="Birren B."/>
        </authorList>
    </citation>
    <scope>NUCLEOTIDE SEQUENCE [LARGE SCALE GENOMIC DNA]</scope>
    <source>
        <strain evidence="11">9E7_DIV0242</strain>
    </source>
</reference>
<evidence type="ECO:0000256" key="5">
    <source>
        <dbReference type="ARBA" id="ARBA00023080"/>
    </source>
</evidence>
<feature type="binding site" evidence="9">
    <location>
        <position position="172"/>
    </location>
    <ligand>
        <name>substrate</name>
    </ligand>
</feature>
<dbReference type="Gene3D" id="3.20.20.140">
    <property type="entry name" value="Metal-dependent hydrolases"/>
    <property type="match status" value="1"/>
</dbReference>
<keyword evidence="13" id="KW-1185">Reference proteome</keyword>
<comment type="caution">
    <text evidence="9">Lacks conserved residue(s) required for the propagation of feature annotation.</text>
</comment>
<dbReference type="EMBL" id="NGMM01000004">
    <property type="protein sequence ID" value="OTP14484.1"/>
    <property type="molecule type" value="Genomic_DNA"/>
</dbReference>
<dbReference type="HAMAP" id="MF_00540">
    <property type="entry name" value="A_deaminase"/>
    <property type="match status" value="1"/>
</dbReference>
<evidence type="ECO:0000259" key="10">
    <source>
        <dbReference type="Pfam" id="PF00962"/>
    </source>
</evidence>
<organism evidence="11">
    <name type="scientific">Candidatus Enterococcus clewellii</name>
    <dbReference type="NCBI Taxonomy" id="1834193"/>
    <lineage>
        <taxon>Bacteria</taxon>
        <taxon>Bacillati</taxon>
        <taxon>Bacillota</taxon>
        <taxon>Bacilli</taxon>
        <taxon>Lactobacillales</taxon>
        <taxon>Enterococcaceae</taxon>
        <taxon>Enterococcus</taxon>
    </lineage>
</organism>
<evidence type="ECO:0000313" key="12">
    <source>
        <dbReference type="EMBL" id="WYJ90486.1"/>
    </source>
</evidence>
<keyword evidence="2 9" id="KW-0479">Metal-binding</keyword>
<feature type="binding site" evidence="9">
    <location>
        <position position="17"/>
    </location>
    <ligand>
        <name>substrate</name>
    </ligand>
</feature>
<dbReference type="OrthoDB" id="9779574at2"/>
<feature type="binding site" evidence="9">
    <location>
        <position position="15"/>
    </location>
    <ligand>
        <name>Zn(2+)</name>
        <dbReference type="ChEBI" id="CHEBI:29105"/>
        <note>catalytic</note>
    </ligand>
</feature>
<comment type="cofactor">
    <cofactor evidence="9">
        <name>Zn(2+)</name>
        <dbReference type="ChEBI" id="CHEBI:29105"/>
    </cofactor>
    <text evidence="9">Binds 1 zinc ion per subunit.</text>
</comment>
<keyword evidence="3 9" id="KW-0378">Hydrolase</keyword>
<dbReference type="Proteomes" id="UP000195141">
    <property type="component" value="Chromosome"/>
</dbReference>
<dbReference type="EC" id="3.5.4.4" evidence="1 9"/>
<evidence type="ECO:0000256" key="7">
    <source>
        <dbReference type="ARBA" id="ARBA00047989"/>
    </source>
</evidence>
<keyword evidence="4 9" id="KW-0862">Zinc</keyword>
<dbReference type="GO" id="GO:0006154">
    <property type="term" value="P:adenosine catabolic process"/>
    <property type="evidence" value="ECO:0007669"/>
    <property type="project" value="TreeGrafter"/>
</dbReference>
<evidence type="ECO:0000256" key="9">
    <source>
        <dbReference type="HAMAP-Rule" id="MF_00540"/>
    </source>
</evidence>
<reference evidence="12" key="2">
    <citation type="submission" date="2017-05" db="EMBL/GenBank/DDBJ databases">
        <authorList>
            <consortium name="The Broad Institute Genomics Platform"/>
            <consortium name="The Broad Institute Genomic Center for Infectious Diseases"/>
            <person name="Earl A."/>
            <person name="Manson A."/>
            <person name="Schwartman J."/>
            <person name="Gilmore M."/>
            <person name="Abouelleil A."/>
            <person name="Cao P."/>
            <person name="Chapman S."/>
            <person name="Cusick C."/>
            <person name="Shea T."/>
            <person name="Young S."/>
            <person name="Neafsey D."/>
            <person name="Nusbaum C."/>
            <person name="Birren B."/>
        </authorList>
    </citation>
    <scope>NUCLEOTIDE SEQUENCE</scope>
    <source>
        <strain evidence="12">9E7_DIV0242</strain>
    </source>
</reference>
<evidence type="ECO:0000256" key="8">
    <source>
        <dbReference type="ARBA" id="ARBA00049213"/>
    </source>
</evidence>
<dbReference type="Pfam" id="PF00962">
    <property type="entry name" value="A_deaminase"/>
    <property type="match status" value="1"/>
</dbReference>
<feature type="domain" description="Adenosine deaminase" evidence="10">
    <location>
        <begin position="10"/>
        <end position="333"/>
    </location>
</feature>
<evidence type="ECO:0000256" key="4">
    <source>
        <dbReference type="ARBA" id="ARBA00022833"/>
    </source>
</evidence>
<dbReference type="InterPro" id="IPR028893">
    <property type="entry name" value="A_deaminase"/>
</dbReference>
<feature type="site" description="Important for catalytic activity" evidence="9">
    <location>
        <position position="222"/>
    </location>
</feature>
<evidence type="ECO:0000313" key="11">
    <source>
        <dbReference type="EMBL" id="OTP14484.1"/>
    </source>
</evidence>